<dbReference type="SMART" id="SM00568">
    <property type="entry name" value="GRAM"/>
    <property type="match status" value="1"/>
</dbReference>
<dbReference type="GO" id="GO:0032366">
    <property type="term" value="P:intracellular sterol transport"/>
    <property type="evidence" value="ECO:0007669"/>
    <property type="project" value="TreeGrafter"/>
</dbReference>
<dbReference type="GO" id="GO:0032541">
    <property type="term" value="C:cortical endoplasmic reticulum"/>
    <property type="evidence" value="ECO:0007669"/>
    <property type="project" value="TreeGrafter"/>
</dbReference>
<sequence length="279" mass="30701">MSTVSEPIASKEDAHPMSPPLSPAKESDSVNDEKPSSIKQDTAKRNSGETESNMSETLAAHTESISDKRNHEFHTLFKSIPEDDNLVEDYGCALQKEILVQGRLYISEAHLCFNANIFGWVTNFVIAFSDIVEVEKRTTAIFIPNAINITTSDHSNYLFASFLSRDQAYDLIMDVWRYAQSVASESSSGMESDDEGEEEDDDVTSFEEEDSNGEDTEVEMKKSVPAPPTTSKQPTAPKAPAPASAPAAKKSSKQVKEKTECVCAGDHYPNTVLDEVYDV</sequence>
<gene>
    <name evidence="3" type="primary">ABSGL_00806.1 scaffold 958</name>
</gene>
<feature type="region of interest" description="Disordered" evidence="1">
    <location>
        <begin position="1"/>
        <end position="64"/>
    </location>
</feature>
<dbReference type="GO" id="GO:0005886">
    <property type="term" value="C:plasma membrane"/>
    <property type="evidence" value="ECO:0007669"/>
    <property type="project" value="TreeGrafter"/>
</dbReference>
<evidence type="ECO:0000256" key="1">
    <source>
        <dbReference type="SAM" id="MobiDB-lite"/>
    </source>
</evidence>
<name>A0A168KUD3_ABSGL</name>
<feature type="region of interest" description="Disordered" evidence="1">
    <location>
        <begin position="184"/>
        <end position="279"/>
    </location>
</feature>
<dbReference type="Gene3D" id="2.30.29.30">
    <property type="entry name" value="Pleckstrin-homology domain (PH domain)/Phosphotyrosine-binding domain (PTB)"/>
    <property type="match status" value="1"/>
</dbReference>
<evidence type="ECO:0000313" key="3">
    <source>
        <dbReference type="EMBL" id="SAL95477.1"/>
    </source>
</evidence>
<dbReference type="STRING" id="4829.A0A168KUD3"/>
<dbReference type="OrthoDB" id="2162691at2759"/>
<dbReference type="InterPro" id="IPR004182">
    <property type="entry name" value="GRAM"/>
</dbReference>
<evidence type="ECO:0000313" key="4">
    <source>
        <dbReference type="Proteomes" id="UP000078561"/>
    </source>
</evidence>
<dbReference type="GO" id="GO:0140268">
    <property type="term" value="C:endoplasmic reticulum-plasma membrane contact site"/>
    <property type="evidence" value="ECO:0007669"/>
    <property type="project" value="TreeGrafter"/>
</dbReference>
<dbReference type="AlphaFoldDB" id="A0A168KUD3"/>
<dbReference type="CDD" id="cd13220">
    <property type="entry name" value="PH-GRAM_GRAMDC"/>
    <property type="match status" value="1"/>
</dbReference>
<proteinExistence type="predicted"/>
<dbReference type="InterPro" id="IPR011993">
    <property type="entry name" value="PH-like_dom_sf"/>
</dbReference>
<feature type="compositionally biased region" description="Basic and acidic residues" evidence="1">
    <location>
        <begin position="25"/>
        <end position="48"/>
    </location>
</feature>
<feature type="domain" description="GRAM" evidence="2">
    <location>
        <begin position="71"/>
        <end position="138"/>
    </location>
</feature>
<dbReference type="PANTHER" id="PTHR23319">
    <property type="entry name" value="GRAM DOMAIN CONTAINING 1B, ISOFORM E"/>
    <property type="match status" value="1"/>
</dbReference>
<dbReference type="InParanoid" id="A0A168KUD3"/>
<dbReference type="EMBL" id="LT550334">
    <property type="protein sequence ID" value="SAL95477.1"/>
    <property type="molecule type" value="Genomic_DNA"/>
</dbReference>
<protein>
    <recommendedName>
        <fullName evidence="2">GRAM domain-containing protein</fullName>
    </recommendedName>
</protein>
<organism evidence="3">
    <name type="scientific">Absidia glauca</name>
    <name type="common">Pin mould</name>
    <dbReference type="NCBI Taxonomy" id="4829"/>
    <lineage>
        <taxon>Eukaryota</taxon>
        <taxon>Fungi</taxon>
        <taxon>Fungi incertae sedis</taxon>
        <taxon>Mucoromycota</taxon>
        <taxon>Mucoromycotina</taxon>
        <taxon>Mucoromycetes</taxon>
        <taxon>Mucorales</taxon>
        <taxon>Cunninghamellaceae</taxon>
        <taxon>Absidia</taxon>
    </lineage>
</organism>
<dbReference type="GO" id="GO:0032934">
    <property type="term" value="F:sterol binding"/>
    <property type="evidence" value="ECO:0007669"/>
    <property type="project" value="TreeGrafter"/>
</dbReference>
<evidence type="ECO:0000259" key="2">
    <source>
        <dbReference type="SMART" id="SM00568"/>
    </source>
</evidence>
<dbReference type="Proteomes" id="UP000078561">
    <property type="component" value="Unassembled WGS sequence"/>
</dbReference>
<feature type="compositionally biased region" description="Acidic residues" evidence="1">
    <location>
        <begin position="191"/>
        <end position="217"/>
    </location>
</feature>
<feature type="compositionally biased region" description="Low complexity" evidence="1">
    <location>
        <begin position="229"/>
        <end position="249"/>
    </location>
</feature>
<dbReference type="GO" id="GO:0005789">
    <property type="term" value="C:endoplasmic reticulum membrane"/>
    <property type="evidence" value="ECO:0007669"/>
    <property type="project" value="TreeGrafter"/>
</dbReference>
<accession>A0A168KUD3</accession>
<dbReference type="GO" id="GO:0005739">
    <property type="term" value="C:mitochondrion"/>
    <property type="evidence" value="ECO:0007669"/>
    <property type="project" value="TreeGrafter"/>
</dbReference>
<dbReference type="Pfam" id="PF02893">
    <property type="entry name" value="GRAM"/>
    <property type="match status" value="1"/>
</dbReference>
<dbReference type="InterPro" id="IPR051482">
    <property type="entry name" value="Cholesterol_transport"/>
</dbReference>
<dbReference type="GO" id="GO:0120015">
    <property type="term" value="F:sterol transfer activity"/>
    <property type="evidence" value="ECO:0007669"/>
    <property type="project" value="TreeGrafter"/>
</dbReference>
<keyword evidence="4" id="KW-1185">Reference proteome</keyword>
<dbReference type="PANTHER" id="PTHR23319:SF4">
    <property type="entry name" value="GRAM DOMAIN CONTAINING 1B, ISOFORM E"/>
    <property type="match status" value="1"/>
</dbReference>
<reference evidence="3" key="1">
    <citation type="submission" date="2016-04" db="EMBL/GenBank/DDBJ databases">
        <authorList>
            <person name="Evans L.H."/>
            <person name="Alamgir A."/>
            <person name="Owens N."/>
            <person name="Weber N.D."/>
            <person name="Virtaneva K."/>
            <person name="Barbian K."/>
            <person name="Babar A."/>
            <person name="Rosenke K."/>
        </authorList>
    </citation>
    <scope>NUCLEOTIDE SEQUENCE [LARGE SCALE GENOMIC DNA]</scope>
    <source>
        <strain evidence="3">CBS 101.48</strain>
    </source>
</reference>